<dbReference type="GO" id="GO:0017061">
    <property type="term" value="F:S-methyl-5-thioadenosine phosphorylase activity"/>
    <property type="evidence" value="ECO:0007669"/>
    <property type="project" value="UniProtKB-EC"/>
</dbReference>
<evidence type="ECO:0000256" key="9">
    <source>
        <dbReference type="ARBA" id="ARBA00048968"/>
    </source>
</evidence>
<dbReference type="CDD" id="cd16833">
    <property type="entry name" value="YfiH"/>
    <property type="match status" value="1"/>
</dbReference>
<keyword evidence="6" id="KW-0378">Hydrolase</keyword>
<dbReference type="PANTHER" id="PTHR30616">
    <property type="entry name" value="UNCHARACTERIZED PROTEIN YFIH"/>
    <property type="match status" value="1"/>
</dbReference>
<gene>
    <name evidence="12" type="primary">pgeF</name>
    <name evidence="12" type="ORF">HBE96_23835</name>
</gene>
<dbReference type="GO" id="GO:0005507">
    <property type="term" value="F:copper ion binding"/>
    <property type="evidence" value="ECO:0007669"/>
    <property type="project" value="TreeGrafter"/>
</dbReference>
<comment type="catalytic activity">
    <reaction evidence="9">
        <text>adenosine + phosphate = alpha-D-ribose 1-phosphate + adenine</text>
        <dbReference type="Rhea" id="RHEA:27642"/>
        <dbReference type="ChEBI" id="CHEBI:16335"/>
        <dbReference type="ChEBI" id="CHEBI:16708"/>
        <dbReference type="ChEBI" id="CHEBI:43474"/>
        <dbReference type="ChEBI" id="CHEBI:57720"/>
        <dbReference type="EC" id="2.4.2.1"/>
    </reaction>
    <physiologicalReaction direction="left-to-right" evidence="9">
        <dbReference type="Rhea" id="RHEA:27643"/>
    </physiologicalReaction>
</comment>
<dbReference type="Proteomes" id="UP000537131">
    <property type="component" value="Unassembled WGS sequence"/>
</dbReference>
<dbReference type="AlphaFoldDB" id="A0A7Y0HRA8"/>
<evidence type="ECO:0000256" key="3">
    <source>
        <dbReference type="ARBA" id="ARBA00007353"/>
    </source>
</evidence>
<keyword evidence="7" id="KW-0862">Zinc</keyword>
<dbReference type="PANTHER" id="PTHR30616:SF2">
    <property type="entry name" value="PURINE NUCLEOSIDE PHOSPHORYLASE LACC1"/>
    <property type="match status" value="1"/>
</dbReference>
<evidence type="ECO:0000256" key="8">
    <source>
        <dbReference type="ARBA" id="ARBA00047989"/>
    </source>
</evidence>
<evidence type="ECO:0000256" key="6">
    <source>
        <dbReference type="ARBA" id="ARBA00022801"/>
    </source>
</evidence>
<evidence type="ECO:0000256" key="4">
    <source>
        <dbReference type="ARBA" id="ARBA00022679"/>
    </source>
</evidence>
<dbReference type="EMBL" id="JABBNI010000066">
    <property type="protein sequence ID" value="NMM65612.1"/>
    <property type="molecule type" value="Genomic_DNA"/>
</dbReference>
<comment type="caution">
    <text evidence="12">The sequence shown here is derived from an EMBL/GenBank/DDBJ whole genome shotgun (WGS) entry which is preliminary data.</text>
</comment>
<sequence length="235" mass="27424">MEELKIEQYKFIKVSLGEADMIFSTAECELDFNKNSFSGKQSLENIKKWFGVSEVAFLNQIHSDKIVDYKGEIEEGDALITNKRNLAVGVFTADCVPILLYDKVKNVIAAVHSGWRGTFNCIVLKTIEKMEMQYKTKCEDLIVYIGPHIHECCYEVSEDLIDKFKSLEIYKNVDICNKRYLSLKKCIMHQLNLKNIDESNIKDLNICTFCNKKYKTHSYRRNKNYGRLFSFIYLK</sequence>
<organism evidence="12 13">
    <name type="scientific">Clostridium muellerianum</name>
    <dbReference type="NCBI Taxonomy" id="2716538"/>
    <lineage>
        <taxon>Bacteria</taxon>
        <taxon>Bacillati</taxon>
        <taxon>Bacillota</taxon>
        <taxon>Clostridia</taxon>
        <taxon>Eubacteriales</taxon>
        <taxon>Clostridiaceae</taxon>
        <taxon>Clostridium</taxon>
    </lineage>
</organism>
<comment type="similarity">
    <text evidence="3 11">Belongs to the purine nucleoside phosphorylase YfiH/LACC1 family.</text>
</comment>
<evidence type="ECO:0000256" key="1">
    <source>
        <dbReference type="ARBA" id="ARBA00000553"/>
    </source>
</evidence>
<comment type="function">
    <text evidence="2">Purine nucleoside enzyme that catalyzes the phosphorolysis of adenosine and inosine nucleosides, yielding D-ribose 1-phosphate and the respective free bases, adenine and hypoxanthine. Also catalyzes the phosphorolysis of S-methyl-5'-thioadenosine into adenine and S-methyl-5-thio-alpha-D-ribose 1-phosphate. Also has adenosine deaminase activity.</text>
</comment>
<evidence type="ECO:0000256" key="11">
    <source>
        <dbReference type="RuleBase" id="RU361274"/>
    </source>
</evidence>
<comment type="catalytic activity">
    <reaction evidence="8">
        <text>adenosine + H2O + H(+) = inosine + NH4(+)</text>
        <dbReference type="Rhea" id="RHEA:24408"/>
        <dbReference type="ChEBI" id="CHEBI:15377"/>
        <dbReference type="ChEBI" id="CHEBI:15378"/>
        <dbReference type="ChEBI" id="CHEBI:16335"/>
        <dbReference type="ChEBI" id="CHEBI:17596"/>
        <dbReference type="ChEBI" id="CHEBI:28938"/>
        <dbReference type="EC" id="3.5.4.4"/>
    </reaction>
    <physiologicalReaction direction="left-to-right" evidence="8">
        <dbReference type="Rhea" id="RHEA:24409"/>
    </physiologicalReaction>
</comment>
<dbReference type="GO" id="GO:0016787">
    <property type="term" value="F:hydrolase activity"/>
    <property type="evidence" value="ECO:0007669"/>
    <property type="project" value="UniProtKB-KW"/>
</dbReference>
<evidence type="ECO:0000256" key="2">
    <source>
        <dbReference type="ARBA" id="ARBA00003215"/>
    </source>
</evidence>
<keyword evidence="4" id="KW-0808">Transferase</keyword>
<dbReference type="InterPro" id="IPR003730">
    <property type="entry name" value="Cu_polyphenol_OxRdtase"/>
</dbReference>
<dbReference type="RefSeq" id="WP_169300207.1">
    <property type="nucleotide sequence ID" value="NZ_JABBNI010000066.1"/>
</dbReference>
<keyword evidence="5" id="KW-0479">Metal-binding</keyword>
<comment type="catalytic activity">
    <reaction evidence="10">
        <text>S-methyl-5'-thioadenosine + phosphate = 5-(methylsulfanyl)-alpha-D-ribose 1-phosphate + adenine</text>
        <dbReference type="Rhea" id="RHEA:11852"/>
        <dbReference type="ChEBI" id="CHEBI:16708"/>
        <dbReference type="ChEBI" id="CHEBI:17509"/>
        <dbReference type="ChEBI" id="CHEBI:43474"/>
        <dbReference type="ChEBI" id="CHEBI:58533"/>
        <dbReference type="EC" id="2.4.2.28"/>
    </reaction>
    <physiologicalReaction direction="left-to-right" evidence="10">
        <dbReference type="Rhea" id="RHEA:11853"/>
    </physiologicalReaction>
</comment>
<accession>A0A7Y0HRA8</accession>
<dbReference type="Pfam" id="PF02578">
    <property type="entry name" value="Cu-oxidase_4"/>
    <property type="match status" value="1"/>
</dbReference>
<evidence type="ECO:0000256" key="10">
    <source>
        <dbReference type="ARBA" id="ARBA00049893"/>
    </source>
</evidence>
<dbReference type="InterPro" id="IPR011324">
    <property type="entry name" value="Cytotoxic_necrot_fac-like_cat"/>
</dbReference>
<reference evidence="12 13" key="1">
    <citation type="submission" date="2020-06" db="EMBL/GenBank/DDBJ databases">
        <title>Complete Genome Sequence of Clostridium muelleri sp. nov. P21T, an Acid-Alcohol Producing Acetogen Isolated from Old Hay.</title>
        <authorList>
            <person name="Duncan K.E."/>
            <person name="Tanner R.S."/>
        </authorList>
    </citation>
    <scope>NUCLEOTIDE SEQUENCE [LARGE SCALE GENOMIC DNA]</scope>
    <source>
        <strain evidence="12 13">P21</strain>
    </source>
</reference>
<comment type="catalytic activity">
    <reaction evidence="1">
        <text>inosine + phosphate = alpha-D-ribose 1-phosphate + hypoxanthine</text>
        <dbReference type="Rhea" id="RHEA:27646"/>
        <dbReference type="ChEBI" id="CHEBI:17368"/>
        <dbReference type="ChEBI" id="CHEBI:17596"/>
        <dbReference type="ChEBI" id="CHEBI:43474"/>
        <dbReference type="ChEBI" id="CHEBI:57720"/>
        <dbReference type="EC" id="2.4.2.1"/>
    </reaction>
    <physiologicalReaction direction="left-to-right" evidence="1">
        <dbReference type="Rhea" id="RHEA:27647"/>
    </physiologicalReaction>
</comment>
<dbReference type="SUPFAM" id="SSF64438">
    <property type="entry name" value="CNF1/YfiH-like putative cysteine hydrolases"/>
    <property type="match status" value="1"/>
</dbReference>
<protein>
    <recommendedName>
        <fullName evidence="11">Purine nucleoside phosphorylase</fullName>
    </recommendedName>
</protein>
<evidence type="ECO:0000256" key="7">
    <source>
        <dbReference type="ARBA" id="ARBA00022833"/>
    </source>
</evidence>
<evidence type="ECO:0000313" key="12">
    <source>
        <dbReference type="EMBL" id="NMM65612.1"/>
    </source>
</evidence>
<dbReference type="NCBIfam" id="TIGR00726">
    <property type="entry name" value="peptidoglycan editing factor PgeF"/>
    <property type="match status" value="1"/>
</dbReference>
<dbReference type="InterPro" id="IPR038371">
    <property type="entry name" value="Cu_polyphenol_OxRdtase_sf"/>
</dbReference>
<evidence type="ECO:0000313" key="13">
    <source>
        <dbReference type="Proteomes" id="UP000537131"/>
    </source>
</evidence>
<keyword evidence="13" id="KW-1185">Reference proteome</keyword>
<evidence type="ECO:0000256" key="5">
    <source>
        <dbReference type="ARBA" id="ARBA00022723"/>
    </source>
</evidence>
<proteinExistence type="inferred from homology"/>
<name>A0A7Y0HRA8_9CLOT</name>
<dbReference type="Gene3D" id="3.60.140.10">
    <property type="entry name" value="CNF1/YfiH-like putative cysteine hydrolases"/>
    <property type="match status" value="1"/>
</dbReference>